<feature type="compositionally biased region" description="Polar residues" evidence="16">
    <location>
        <begin position="717"/>
        <end position="733"/>
    </location>
</feature>
<evidence type="ECO:0000256" key="3">
    <source>
        <dbReference type="ARBA" id="ARBA00007025"/>
    </source>
</evidence>
<dbReference type="GO" id="GO:0010468">
    <property type="term" value="P:regulation of gene expression"/>
    <property type="evidence" value="ECO:0007669"/>
    <property type="project" value="UniProtKB-ARBA"/>
</dbReference>
<evidence type="ECO:0000256" key="11">
    <source>
        <dbReference type="ARBA" id="ARBA00022840"/>
    </source>
</evidence>
<feature type="compositionally biased region" description="Polar residues" evidence="16">
    <location>
        <begin position="760"/>
        <end position="772"/>
    </location>
</feature>
<dbReference type="PANTHER" id="PTHR45797">
    <property type="entry name" value="RAD54-LIKE"/>
    <property type="match status" value="1"/>
</dbReference>
<keyword evidence="14" id="KW-0539">Nucleus</keyword>
<evidence type="ECO:0000256" key="8">
    <source>
        <dbReference type="ARBA" id="ARBA00022801"/>
    </source>
</evidence>
<feature type="region of interest" description="Disordered" evidence="16">
    <location>
        <begin position="133"/>
        <end position="154"/>
    </location>
</feature>
<keyword evidence="9" id="KW-0347">Helicase</keyword>
<dbReference type="InterPro" id="IPR038718">
    <property type="entry name" value="SNF2-like_sf"/>
</dbReference>
<proteinExistence type="inferred from homology"/>
<feature type="compositionally biased region" description="Basic residues" evidence="16">
    <location>
        <begin position="1248"/>
        <end position="1258"/>
    </location>
</feature>
<dbReference type="InterPro" id="IPR044574">
    <property type="entry name" value="ARIP4-like"/>
</dbReference>
<evidence type="ECO:0000256" key="13">
    <source>
        <dbReference type="ARBA" id="ARBA00023125"/>
    </source>
</evidence>
<dbReference type="SMART" id="SM00487">
    <property type="entry name" value="DEXDc"/>
    <property type="match status" value="1"/>
</dbReference>
<feature type="compositionally biased region" description="Basic and acidic residues" evidence="16">
    <location>
        <begin position="137"/>
        <end position="154"/>
    </location>
</feature>
<feature type="region of interest" description="Disordered" evidence="16">
    <location>
        <begin position="944"/>
        <end position="1277"/>
    </location>
</feature>
<feature type="compositionally biased region" description="Polar residues" evidence="16">
    <location>
        <begin position="1687"/>
        <end position="1706"/>
    </location>
</feature>
<feature type="region of interest" description="Disordered" evidence="16">
    <location>
        <begin position="712"/>
        <end position="802"/>
    </location>
</feature>
<keyword evidence="4" id="KW-0158">Chromosome</keyword>
<comment type="similarity">
    <text evidence="3">Belongs to the SNF2/RAD54 helicase family.</text>
</comment>
<dbReference type="GO" id="GO:0003677">
    <property type="term" value="F:DNA binding"/>
    <property type="evidence" value="ECO:0007669"/>
    <property type="project" value="UniProtKB-KW"/>
</dbReference>
<keyword evidence="18" id="KW-1185">Reference proteome</keyword>
<dbReference type="InterPro" id="IPR027417">
    <property type="entry name" value="P-loop_NTPase"/>
</dbReference>
<keyword evidence="8" id="KW-0378">Hydrolase</keyword>
<feature type="region of interest" description="Disordered" evidence="16">
    <location>
        <begin position="2204"/>
        <end position="2223"/>
    </location>
</feature>
<feature type="compositionally biased region" description="Polar residues" evidence="16">
    <location>
        <begin position="1033"/>
        <end position="1046"/>
    </location>
</feature>
<dbReference type="CDD" id="cd18793">
    <property type="entry name" value="SF2_C_SNF"/>
    <property type="match status" value="1"/>
</dbReference>
<evidence type="ECO:0000256" key="12">
    <source>
        <dbReference type="ARBA" id="ARBA00022895"/>
    </source>
</evidence>
<dbReference type="GO" id="GO:0005524">
    <property type="term" value="F:ATP binding"/>
    <property type="evidence" value="ECO:0007669"/>
    <property type="project" value="UniProtKB-KW"/>
</dbReference>
<dbReference type="GO" id="GO:0004386">
    <property type="term" value="F:helicase activity"/>
    <property type="evidence" value="ECO:0007669"/>
    <property type="project" value="UniProtKB-KW"/>
</dbReference>
<dbReference type="InterPro" id="IPR013083">
    <property type="entry name" value="Znf_RING/FYVE/PHD"/>
</dbReference>
<feature type="compositionally biased region" description="Basic residues" evidence="16">
    <location>
        <begin position="917"/>
        <end position="926"/>
    </location>
</feature>
<keyword evidence="7" id="KW-0863">Zinc-finger</keyword>
<accession>A0A419PNH1</accession>
<feature type="compositionally biased region" description="Basic and acidic residues" evidence="16">
    <location>
        <begin position="773"/>
        <end position="794"/>
    </location>
</feature>
<feature type="region of interest" description="Disordered" evidence="16">
    <location>
        <begin position="891"/>
        <end position="926"/>
    </location>
</feature>
<feature type="region of interest" description="Disordered" evidence="16">
    <location>
        <begin position="853"/>
        <end position="875"/>
    </location>
</feature>
<evidence type="ECO:0000256" key="4">
    <source>
        <dbReference type="ARBA" id="ARBA00022454"/>
    </source>
</evidence>
<feature type="compositionally biased region" description="Acidic residues" evidence="16">
    <location>
        <begin position="998"/>
        <end position="1012"/>
    </location>
</feature>
<dbReference type="Gene3D" id="3.30.40.10">
    <property type="entry name" value="Zinc/RING finger domain, C3HC4 (zinc finger)"/>
    <property type="match status" value="1"/>
</dbReference>
<feature type="region of interest" description="Disordered" evidence="16">
    <location>
        <begin position="627"/>
        <end position="659"/>
    </location>
</feature>
<dbReference type="InterPro" id="IPR049730">
    <property type="entry name" value="SNF2/RAD54-like_C"/>
</dbReference>
<dbReference type="InterPro" id="IPR011011">
    <property type="entry name" value="Znf_FYVE_PHD"/>
</dbReference>
<dbReference type="InterPro" id="IPR025766">
    <property type="entry name" value="ADD"/>
</dbReference>
<evidence type="ECO:0000256" key="14">
    <source>
        <dbReference type="ARBA" id="ARBA00023242"/>
    </source>
</evidence>
<dbReference type="SUPFAM" id="SSF57903">
    <property type="entry name" value="FYVE/PHD zinc finger"/>
    <property type="match status" value="1"/>
</dbReference>
<reference evidence="17 18" key="1">
    <citation type="journal article" date="2018" name="Biotechnol. Adv.">
        <title>Improved genomic resources and new bioinformatic workflow for the carcinogenic parasite Clonorchis sinensis: Biotechnological implications.</title>
        <authorList>
            <person name="Wang D."/>
            <person name="Korhonen P.K."/>
            <person name="Gasser R.B."/>
            <person name="Young N.D."/>
        </authorList>
    </citation>
    <scope>NUCLEOTIDE SEQUENCE [LARGE SCALE GENOMIC DNA]</scope>
    <source>
        <strain evidence="17">Cs-k2</strain>
    </source>
</reference>
<evidence type="ECO:0000256" key="9">
    <source>
        <dbReference type="ARBA" id="ARBA00022806"/>
    </source>
</evidence>
<reference evidence="17 18" key="2">
    <citation type="journal article" date="2021" name="Genomics">
        <title>High-quality reference genome for Clonorchis sinensis.</title>
        <authorList>
            <person name="Young N.D."/>
            <person name="Stroehlein A.J."/>
            <person name="Kinkar L."/>
            <person name="Wang T."/>
            <person name="Sohn W.M."/>
            <person name="Chang B.C.H."/>
            <person name="Kaur P."/>
            <person name="Weisz D."/>
            <person name="Dudchenko O."/>
            <person name="Aiden E.L."/>
            <person name="Korhonen P.K."/>
            <person name="Gasser R.B."/>
        </authorList>
    </citation>
    <scope>NUCLEOTIDE SEQUENCE [LARGE SCALE GENOMIC DNA]</scope>
    <source>
        <strain evidence="17">Cs-k2</strain>
    </source>
</reference>
<evidence type="ECO:0000256" key="10">
    <source>
        <dbReference type="ARBA" id="ARBA00022833"/>
    </source>
</evidence>
<dbReference type="GO" id="GO:0008270">
    <property type="term" value="F:zinc ion binding"/>
    <property type="evidence" value="ECO:0007669"/>
    <property type="project" value="UniProtKB-KW"/>
</dbReference>
<evidence type="ECO:0000256" key="1">
    <source>
        <dbReference type="ARBA" id="ARBA00004123"/>
    </source>
</evidence>
<feature type="region of interest" description="Disordered" evidence="16">
    <location>
        <begin position="1676"/>
        <end position="1743"/>
    </location>
</feature>
<evidence type="ECO:0000256" key="15">
    <source>
        <dbReference type="ARBA" id="ARBA00031106"/>
    </source>
</evidence>
<feature type="compositionally biased region" description="Basic and acidic residues" evidence="16">
    <location>
        <begin position="1707"/>
        <end position="1718"/>
    </location>
</feature>
<dbReference type="PROSITE" id="PS51192">
    <property type="entry name" value="HELICASE_ATP_BIND_1"/>
    <property type="match status" value="1"/>
</dbReference>
<evidence type="ECO:0000313" key="17">
    <source>
        <dbReference type="EMBL" id="KAG5451062.1"/>
    </source>
</evidence>
<dbReference type="SMART" id="SM00490">
    <property type="entry name" value="HELICc"/>
    <property type="match status" value="1"/>
</dbReference>
<dbReference type="PROSITE" id="PS51533">
    <property type="entry name" value="ADD"/>
    <property type="match status" value="1"/>
</dbReference>
<keyword evidence="13" id="KW-0238">DNA-binding</keyword>
<dbReference type="InterPro" id="IPR001650">
    <property type="entry name" value="Helicase_C-like"/>
</dbReference>
<dbReference type="PROSITE" id="PS51194">
    <property type="entry name" value="HELICASE_CTER"/>
    <property type="match status" value="1"/>
</dbReference>
<feature type="compositionally biased region" description="Basic residues" evidence="16">
    <location>
        <begin position="1201"/>
        <end position="1212"/>
    </location>
</feature>
<dbReference type="GO" id="GO:0005634">
    <property type="term" value="C:nucleus"/>
    <property type="evidence" value="ECO:0007669"/>
    <property type="project" value="UniProtKB-SubCell"/>
</dbReference>
<organism evidence="17 18">
    <name type="scientific">Clonorchis sinensis</name>
    <name type="common">Chinese liver fluke</name>
    <dbReference type="NCBI Taxonomy" id="79923"/>
    <lineage>
        <taxon>Eukaryota</taxon>
        <taxon>Metazoa</taxon>
        <taxon>Spiralia</taxon>
        <taxon>Lophotrochozoa</taxon>
        <taxon>Platyhelminthes</taxon>
        <taxon>Trematoda</taxon>
        <taxon>Digenea</taxon>
        <taxon>Opisthorchiida</taxon>
        <taxon>Opisthorchiata</taxon>
        <taxon>Opisthorchiidae</taxon>
        <taxon>Clonorchis</taxon>
    </lineage>
</organism>
<keyword evidence="5" id="KW-0479">Metal-binding</keyword>
<feature type="compositionally biased region" description="Polar residues" evidence="16">
    <location>
        <begin position="862"/>
        <end position="871"/>
    </location>
</feature>
<dbReference type="OrthoDB" id="2020972at2759"/>
<dbReference type="SUPFAM" id="SSF52540">
    <property type="entry name" value="P-loop containing nucleoside triphosphate hydrolases"/>
    <property type="match status" value="2"/>
</dbReference>
<evidence type="ECO:0000256" key="5">
    <source>
        <dbReference type="ARBA" id="ARBA00022723"/>
    </source>
</evidence>
<dbReference type="PANTHER" id="PTHR45797:SF3">
    <property type="entry name" value="TRANSCRIPTIONAL REGULATOR ATRX HOMOLOG"/>
    <property type="match status" value="1"/>
</dbReference>
<dbReference type="InterPro" id="IPR000330">
    <property type="entry name" value="SNF2_N"/>
</dbReference>
<dbReference type="STRING" id="79923.A0A419PNH1"/>
<evidence type="ECO:0000256" key="6">
    <source>
        <dbReference type="ARBA" id="ARBA00022741"/>
    </source>
</evidence>
<dbReference type="Pfam" id="PF17981">
    <property type="entry name" value="ADD_ATRX"/>
    <property type="match status" value="1"/>
</dbReference>
<dbReference type="Pfam" id="PF00271">
    <property type="entry name" value="Helicase_C"/>
    <property type="match status" value="1"/>
</dbReference>
<feature type="compositionally biased region" description="Basic residues" evidence="16">
    <location>
        <begin position="1139"/>
        <end position="1150"/>
    </location>
</feature>
<keyword evidence="12" id="KW-0779">Telomere</keyword>
<dbReference type="InterPro" id="IPR014001">
    <property type="entry name" value="Helicase_ATP-bd"/>
</dbReference>
<protein>
    <recommendedName>
        <fullName evidence="15">ATP-dependent helicase ATRX</fullName>
    </recommendedName>
</protein>
<evidence type="ECO:0000256" key="16">
    <source>
        <dbReference type="SAM" id="MobiDB-lite"/>
    </source>
</evidence>
<dbReference type="GO" id="GO:0000781">
    <property type="term" value="C:chromosome, telomeric region"/>
    <property type="evidence" value="ECO:0007669"/>
    <property type="project" value="UniProtKB-SubCell"/>
</dbReference>
<gene>
    <name evidence="17" type="ORF">CSKR_105591</name>
</gene>
<dbReference type="EMBL" id="NIRI02000042">
    <property type="protein sequence ID" value="KAG5451062.1"/>
    <property type="molecule type" value="Genomic_DNA"/>
</dbReference>
<dbReference type="Proteomes" id="UP000286415">
    <property type="component" value="Unassembled WGS sequence"/>
</dbReference>
<name>A0A419PNH1_CLOSI</name>
<evidence type="ECO:0000313" key="18">
    <source>
        <dbReference type="Proteomes" id="UP000286415"/>
    </source>
</evidence>
<feature type="compositionally biased region" description="Basic and acidic residues" evidence="16">
    <location>
        <begin position="1078"/>
        <end position="1095"/>
    </location>
</feature>
<dbReference type="Gene3D" id="3.40.50.10810">
    <property type="entry name" value="Tandem AAA-ATPase domain"/>
    <property type="match status" value="1"/>
</dbReference>
<sequence length="2223" mass="250369">MKEITKRLGAVGALRLPGWVPRILTAPGWRHYKIWLPTDVSVVNCPRECLEVLSNKSWLYGNEASVSSTDLILTMMMLIMMMRIFALAALLSSSNTAQAGHFNVSELVWPWGSRFMPHRKQFAYRITLDEDVAESTPQRREEDETRPAEMDLDLKENSPIPPEYQFDAEGRASLPDGTPVVEPVSVDGKGELPHKKTKLQRTLRSSRLSNAGVLDVVRCTACATVLQIAFMPLKVHPVLRVITCKRCAKFYARQSFKQDGAGNDENCRWCGDGGDLICCDTCSNAFCKRCIKRNLGRSALSDLEALGDDDVWKCVVCDPSPIRRLQNQCSEVMKEVKEFRAFQRLRNEKRQEDNRLRVLTTEQKPIKPNEGVESSSTASTLDQCSSQCASQSTPLDTLSNLFAQLSQSALQQSASEPIPPSTLTNFLQCLGQTINPPTDPPVAQSRWSGIRPHIGRVSPKVRHCNLGYLPVASTPIHSVTQTTSVQPKPVTCVPVTPTEVTPAPTASFDVLSILTQINNVNVDNIRVALRATRRCIETFSSDIRQLETRSAKASHPGELPPIVRAFQSSYRFHLFARLANLEARMREEVPRPLNTSTVTLKMGPNIGSSSFGRTTVTSSRYKRVTIDLTHDNPAPPAKNPNSATPTSSASAVATATAESKVSTLPVIPDATTETIPRCQEILDLSSNESDTSTTNPMSVKIYEPALKRIRTDRDESLATSSTKRIDPNLNSGENRPITLKTEADNRPPDAHPSLVVVNEPQPNKDSLTATEKSQIKTELAEEAPQRVETIHDPNEQENLTNSDFVTGTETVKNGNSSALQPPIQESSVRLEDIRHCIGDTSVVDLREASRHGLPPDLVASVSHENASSSEPGSDADLDASVLALERACAKLTKSPGAKSSDRNGSESSESTNTETHRPRKLAKRKRKRILETVDGDWSIEEELQDQVSDGEASSIKDLIPADETPVDQQELRSALLDQAESDYRSDMNYRARLLQSSSDDEDEQDKNEDSEIEGSAGTEEALEEHEEDVIGLKNTQKSSKPATASRYTGALRQLMQPLSSMDKSEKSSSKNSEQSIQSDKEETPAESEKREDKATCAKPHQRTKTTDTNPDRWFSSDDSDSEPSSSSSSDRQFFDTSKRQFRRTNGKFKKISALDSEDSDSSSGKSIKPRKAPRKLAAAKPNEVGSSDEGMRRKYHDKSGKKPTGPRRSRLKRQSDGESADEQVSDASVVEVKVTSAPDSDESDPERKGRKKIRKIYTKSHLSQSTKTAEAEERERRRRIGDRQKMYNDWVIQEGEGIDVVTKKLILEKPTDESSSSSATVIRVHSDILKHLKPHQVEAVRFLWDCVIESVERQQKSPNDYSGGAILAHCMGLGKSLSIIAFIHTLFSYVDVLNLKSCLIICPVNTLLNWKHEWEHWLPEEEPIDIFELASKPDKKLRVDVLKHWFRKGGVLLIGYDMFRNFVNGRKATRSKANREAVKQALVDPGPDIVICDEGHMLKNDKSGLSKAVSQIRTLKRVVLTGTPLQNNLNEYHAMVNFVKPNLLGTAREFNNRFGNPIRNGQHSNSTERDVKLMKRRAHVLYKMLDGCVQRKDYNALTKYLPPRYEYVVMCRLSEAQRELYQTYLRVRADRLPLNTNYRGEETRQTLFRDQQTLYRVWTHPFLLRSHETREARRILLEDNDEESTDLTDASDTTEETINSGSSCSDTDFRSGKLKTDEISATTHKRRTRSNKNNSEADDNVICLDSSEDTQQALGDDVNSKDPWWYKPYKDEYDWCLEVGGKLEVLFHILKKCTDIGDKVIVFTQSLLSLDLLERFLGEIHRQWLVHQGELADVRPDGESTPRPDLSRYFSDVNVNTWVRGHDYERMDGSMNAVVRKNLQHRFNRVSNTRLRLFLISTRAGGLGINLTAANRLILFDACWNPSHDIQSIFRCYRFGQTKPVYIYRLIAQGTMEEKIYDRQVTKQSLSLRVIDEQQIDRHFTMADLLALYSFDPDIWVASEADKRPTPKLPKDRLLADMLSEFPHLIVNYHEHDSLLAHREDEGLTETERQEAWREYEEEKALGMSLAQHQRLLQQQEIMAQNQQHLQYFRTTYQPPTQQLPPLEPRAFPPSINPYYQYGSSNFMRNINPTAYPPPIPRHPVEPPPIPPPTVTRIPNSGMPYMELFDKYRSYVLKNRPSLAADPIQLENTVLSYIMDSLSKQARVGQSSTSAATFGSGQPGRSL</sequence>
<dbReference type="InParanoid" id="A0A419PNH1"/>
<dbReference type="Pfam" id="PF00176">
    <property type="entry name" value="SNF2-rel_dom"/>
    <property type="match status" value="1"/>
</dbReference>
<evidence type="ECO:0000256" key="7">
    <source>
        <dbReference type="ARBA" id="ARBA00022771"/>
    </source>
</evidence>
<feature type="compositionally biased region" description="Acidic residues" evidence="16">
    <location>
        <begin position="1020"/>
        <end position="1029"/>
    </location>
</feature>
<comment type="subcellular location">
    <subcellularLocation>
        <location evidence="2">Chromosome</location>
        <location evidence="2">Telomere</location>
    </subcellularLocation>
    <subcellularLocation>
        <location evidence="1">Nucleus</location>
    </subcellularLocation>
</comment>
<comment type="caution">
    <text evidence="17">The sequence shown here is derived from an EMBL/GenBank/DDBJ whole genome shotgun (WGS) entry which is preliminary data.</text>
</comment>
<dbReference type="InterPro" id="IPR041430">
    <property type="entry name" value="ADD_ATRX"/>
</dbReference>
<dbReference type="GO" id="GO:0016887">
    <property type="term" value="F:ATP hydrolysis activity"/>
    <property type="evidence" value="ECO:0007669"/>
    <property type="project" value="InterPro"/>
</dbReference>
<keyword evidence="11" id="KW-0067">ATP-binding</keyword>
<evidence type="ECO:0000256" key="2">
    <source>
        <dbReference type="ARBA" id="ARBA00004574"/>
    </source>
</evidence>
<dbReference type="Gene3D" id="3.40.50.300">
    <property type="entry name" value="P-loop containing nucleotide triphosphate hydrolases"/>
    <property type="match status" value="1"/>
</dbReference>
<feature type="compositionally biased region" description="Low complexity" evidence="16">
    <location>
        <begin position="639"/>
        <end position="659"/>
    </location>
</feature>
<keyword evidence="6" id="KW-0547">Nucleotide-binding</keyword>
<dbReference type="CDD" id="cd11726">
    <property type="entry name" value="ADDz_ATRX"/>
    <property type="match status" value="1"/>
</dbReference>
<feature type="compositionally biased region" description="Basic and acidic residues" evidence="16">
    <location>
        <begin position="1189"/>
        <end position="1200"/>
    </location>
</feature>
<keyword evidence="10" id="KW-0862">Zinc</keyword>